<dbReference type="CDD" id="cd08071">
    <property type="entry name" value="MPN_DUF2466"/>
    <property type="match status" value="1"/>
</dbReference>
<reference evidence="8 9" key="1">
    <citation type="submission" date="2015-01" db="EMBL/GenBank/DDBJ databases">
        <authorList>
            <person name="Xiang T."/>
            <person name="Song Y."/>
            <person name="Huang L."/>
            <person name="Wang B."/>
            <person name="Wu P."/>
        </authorList>
    </citation>
    <scope>NUCLEOTIDE SEQUENCE [LARGE SCALE GENOMIC DNA]</scope>
    <source>
        <strain evidence="8 9">CcD38</strain>
    </source>
</reference>
<keyword evidence="3" id="KW-0378">Hydrolase</keyword>
<evidence type="ECO:0000256" key="3">
    <source>
        <dbReference type="ARBA" id="ARBA00022801"/>
    </source>
</evidence>
<keyword evidence="9" id="KW-1185">Reference proteome</keyword>
<evidence type="ECO:0000256" key="4">
    <source>
        <dbReference type="ARBA" id="ARBA00022833"/>
    </source>
</evidence>
<evidence type="ECO:0000256" key="5">
    <source>
        <dbReference type="ARBA" id="ARBA00023049"/>
    </source>
</evidence>
<dbReference type="Pfam" id="PF20582">
    <property type="entry name" value="UPF0758_N"/>
    <property type="match status" value="1"/>
</dbReference>
<dbReference type="InterPro" id="IPR020891">
    <property type="entry name" value="UPF0758_CS"/>
</dbReference>
<evidence type="ECO:0000313" key="9">
    <source>
        <dbReference type="Proteomes" id="UP000045051"/>
    </source>
</evidence>
<evidence type="ECO:0000313" key="8">
    <source>
        <dbReference type="EMBL" id="CEN46068.1"/>
    </source>
</evidence>
<dbReference type="GO" id="GO:0008237">
    <property type="term" value="F:metallopeptidase activity"/>
    <property type="evidence" value="ECO:0007669"/>
    <property type="project" value="UniProtKB-KW"/>
</dbReference>
<dbReference type="SUPFAM" id="SSF102712">
    <property type="entry name" value="JAB1/MPN domain"/>
    <property type="match status" value="1"/>
</dbReference>
<keyword evidence="2" id="KW-0479">Metal-binding</keyword>
<name>A0A0B7I817_9FLAO</name>
<dbReference type="PANTHER" id="PTHR30471">
    <property type="entry name" value="DNA REPAIR PROTEIN RADC"/>
    <property type="match status" value="1"/>
</dbReference>
<keyword evidence="1" id="KW-0645">Protease</keyword>
<comment type="similarity">
    <text evidence="6">Belongs to the UPF0758 family.</text>
</comment>
<evidence type="ECO:0000256" key="1">
    <source>
        <dbReference type="ARBA" id="ARBA00022670"/>
    </source>
</evidence>
<dbReference type="NCBIfam" id="NF000642">
    <property type="entry name" value="PRK00024.1"/>
    <property type="match status" value="1"/>
</dbReference>
<dbReference type="Gene3D" id="3.40.140.10">
    <property type="entry name" value="Cytidine Deaminase, domain 2"/>
    <property type="match status" value="1"/>
</dbReference>
<feature type="domain" description="MPN" evidence="7">
    <location>
        <begin position="109"/>
        <end position="231"/>
    </location>
</feature>
<accession>A0A0B7I817</accession>
<dbReference type="PROSITE" id="PS01302">
    <property type="entry name" value="UPF0758"/>
    <property type="match status" value="1"/>
</dbReference>
<dbReference type="GO" id="GO:0006508">
    <property type="term" value="P:proteolysis"/>
    <property type="evidence" value="ECO:0007669"/>
    <property type="project" value="UniProtKB-KW"/>
</dbReference>
<gene>
    <name evidence="8" type="ORF">CCAND38_310020</name>
</gene>
<dbReference type="Proteomes" id="UP000045051">
    <property type="component" value="Unassembled WGS sequence"/>
</dbReference>
<keyword evidence="4" id="KW-0862">Zinc</keyword>
<sequence length="231" mass="25559">MSTNTHISIKNWSDDDKPREKMMAQGKNALSDAELLAILIGSGSRNESALELSRRILTSVNNNLTQLGKLTLKQLQQFKGVGEAKAITILAATELGRRRSSELPEPQPVIKASKHVFQLMQPIIGELAHEEFWGVFLNNANRVLHKTQLSKGGITQTVVDVRLLFKAAIEWGAVALILVHNHPSGNLAPSQADRHITQKIKMAGESLDIKLLDHIILNEKTYFSFADEGEL</sequence>
<evidence type="ECO:0000256" key="6">
    <source>
        <dbReference type="RuleBase" id="RU003797"/>
    </source>
</evidence>
<proteinExistence type="inferred from homology"/>
<keyword evidence="5" id="KW-0482">Metalloprotease</keyword>
<dbReference type="PANTHER" id="PTHR30471:SF3">
    <property type="entry name" value="UPF0758 PROTEIN YEES-RELATED"/>
    <property type="match status" value="1"/>
</dbReference>
<dbReference type="AlphaFoldDB" id="A0A0B7I817"/>
<dbReference type="InterPro" id="IPR037518">
    <property type="entry name" value="MPN"/>
</dbReference>
<dbReference type="InterPro" id="IPR046778">
    <property type="entry name" value="UPF0758_N"/>
</dbReference>
<dbReference type="EMBL" id="CDOI01000142">
    <property type="protein sequence ID" value="CEN46068.1"/>
    <property type="molecule type" value="Genomic_DNA"/>
</dbReference>
<protein>
    <recommendedName>
        <fullName evidence="7">MPN domain-containing protein</fullName>
    </recommendedName>
</protein>
<organism evidence="8 9">
    <name type="scientific">Capnocytophaga canis</name>
    <dbReference type="NCBI Taxonomy" id="1848903"/>
    <lineage>
        <taxon>Bacteria</taxon>
        <taxon>Pseudomonadati</taxon>
        <taxon>Bacteroidota</taxon>
        <taxon>Flavobacteriia</taxon>
        <taxon>Flavobacteriales</taxon>
        <taxon>Flavobacteriaceae</taxon>
        <taxon>Capnocytophaga</taxon>
    </lineage>
</organism>
<dbReference type="NCBIfam" id="TIGR00608">
    <property type="entry name" value="radc"/>
    <property type="match status" value="1"/>
</dbReference>
<evidence type="ECO:0000256" key="2">
    <source>
        <dbReference type="ARBA" id="ARBA00022723"/>
    </source>
</evidence>
<dbReference type="InterPro" id="IPR001405">
    <property type="entry name" value="UPF0758"/>
</dbReference>
<dbReference type="GO" id="GO:0046872">
    <property type="term" value="F:metal ion binding"/>
    <property type="evidence" value="ECO:0007669"/>
    <property type="project" value="UniProtKB-KW"/>
</dbReference>
<dbReference type="InterPro" id="IPR025657">
    <property type="entry name" value="RadC_JAB"/>
</dbReference>
<dbReference type="Pfam" id="PF04002">
    <property type="entry name" value="RadC"/>
    <property type="match status" value="1"/>
</dbReference>
<evidence type="ECO:0000259" key="7">
    <source>
        <dbReference type="PROSITE" id="PS50249"/>
    </source>
</evidence>
<dbReference type="PROSITE" id="PS50249">
    <property type="entry name" value="MPN"/>
    <property type="match status" value="1"/>
</dbReference>